<keyword evidence="3" id="KW-0862">Zinc</keyword>
<evidence type="ECO:0000313" key="9">
    <source>
        <dbReference type="EnsemblMetazoa" id="AALFPA23_007355.P9749"/>
    </source>
</evidence>
<dbReference type="CDD" id="cd15489">
    <property type="entry name" value="PHD_SF"/>
    <property type="match status" value="1"/>
</dbReference>
<dbReference type="PROSITE" id="PS01359">
    <property type="entry name" value="ZF_PHD_1"/>
    <property type="match status" value="1"/>
</dbReference>
<evidence type="ECO:0000313" key="10">
    <source>
        <dbReference type="Proteomes" id="UP000069940"/>
    </source>
</evidence>
<reference evidence="9" key="2">
    <citation type="submission" date="2025-05" db="UniProtKB">
        <authorList>
            <consortium name="EnsemblMetazoa"/>
        </authorList>
    </citation>
    <scope>IDENTIFICATION</scope>
    <source>
        <strain evidence="9">Foshan</strain>
    </source>
</reference>
<protein>
    <submittedName>
        <fullName evidence="9">Uncharacterized protein</fullName>
    </submittedName>
</protein>
<dbReference type="InterPro" id="IPR036397">
    <property type="entry name" value="RNaseH_sf"/>
</dbReference>
<dbReference type="EnsemblMetazoa" id="AALFPA23_007355.R9749">
    <property type="protein sequence ID" value="AALFPA23_007355.P9749"/>
    <property type="gene ID" value="AALFPA23_007355"/>
</dbReference>
<keyword evidence="1" id="KW-0479">Metal-binding</keyword>
<evidence type="ECO:0000256" key="4">
    <source>
        <dbReference type="PROSITE-ProRule" id="PRU00146"/>
    </source>
</evidence>
<dbReference type="InterPro" id="IPR019786">
    <property type="entry name" value="Zinc_finger_PHD-type_CS"/>
</dbReference>
<dbReference type="InterPro" id="IPR011011">
    <property type="entry name" value="Znf_FYVE_PHD"/>
</dbReference>
<dbReference type="SUPFAM" id="SSF53098">
    <property type="entry name" value="Ribonuclease H-like"/>
    <property type="match status" value="1"/>
</dbReference>
<feature type="region of interest" description="Disordered" evidence="6">
    <location>
        <begin position="202"/>
        <end position="224"/>
    </location>
</feature>
<feature type="region of interest" description="Disordered" evidence="6">
    <location>
        <begin position="342"/>
        <end position="381"/>
    </location>
</feature>
<evidence type="ECO:0000256" key="2">
    <source>
        <dbReference type="ARBA" id="ARBA00022771"/>
    </source>
</evidence>
<dbReference type="PROSITE" id="PS50994">
    <property type="entry name" value="INTEGRASE"/>
    <property type="match status" value="1"/>
</dbReference>
<dbReference type="Gene3D" id="3.30.420.10">
    <property type="entry name" value="Ribonuclease H-like superfamily/Ribonuclease H"/>
    <property type="match status" value="1"/>
</dbReference>
<dbReference type="Pfam" id="PF03564">
    <property type="entry name" value="DUF1759"/>
    <property type="match status" value="1"/>
</dbReference>
<dbReference type="Proteomes" id="UP000069940">
    <property type="component" value="Unassembled WGS sequence"/>
</dbReference>
<dbReference type="RefSeq" id="XP_062711600.1">
    <property type="nucleotide sequence ID" value="XM_062855616.1"/>
</dbReference>
<dbReference type="CDD" id="cd01644">
    <property type="entry name" value="RT_pepA17"/>
    <property type="match status" value="1"/>
</dbReference>
<feature type="region of interest" description="Disordered" evidence="6">
    <location>
        <begin position="783"/>
        <end position="808"/>
    </location>
</feature>
<feature type="compositionally biased region" description="Polar residues" evidence="6">
    <location>
        <begin position="348"/>
        <end position="381"/>
    </location>
</feature>
<feature type="region of interest" description="Disordered" evidence="6">
    <location>
        <begin position="428"/>
        <end position="467"/>
    </location>
</feature>
<name>A0ABM1YAJ7_AEDAL</name>
<feature type="domain" description="Integrase catalytic" evidence="8">
    <location>
        <begin position="1823"/>
        <end position="2008"/>
    </location>
</feature>
<dbReference type="PANTHER" id="PTHR47331:SF1">
    <property type="entry name" value="GAG-LIKE PROTEIN"/>
    <property type="match status" value="1"/>
</dbReference>
<dbReference type="GeneID" id="134289589"/>
<dbReference type="PROSITE" id="PS50016">
    <property type="entry name" value="ZF_PHD_2"/>
    <property type="match status" value="1"/>
</dbReference>
<dbReference type="InterPro" id="IPR013083">
    <property type="entry name" value="Znf_RING/FYVE/PHD"/>
</dbReference>
<evidence type="ECO:0000256" key="1">
    <source>
        <dbReference type="ARBA" id="ARBA00022723"/>
    </source>
</evidence>
<evidence type="ECO:0000256" key="5">
    <source>
        <dbReference type="SAM" id="Coils"/>
    </source>
</evidence>
<dbReference type="PANTHER" id="PTHR47331">
    <property type="entry name" value="PHD-TYPE DOMAIN-CONTAINING PROTEIN"/>
    <property type="match status" value="1"/>
</dbReference>
<keyword evidence="5" id="KW-0175">Coiled coil</keyword>
<dbReference type="Gene3D" id="3.30.40.10">
    <property type="entry name" value="Zinc/RING finger domain, C3HC4 (zinc finger)"/>
    <property type="match status" value="1"/>
</dbReference>
<organism evidence="9 10">
    <name type="scientific">Aedes albopictus</name>
    <name type="common">Asian tiger mosquito</name>
    <name type="synonym">Stegomyia albopicta</name>
    <dbReference type="NCBI Taxonomy" id="7160"/>
    <lineage>
        <taxon>Eukaryota</taxon>
        <taxon>Metazoa</taxon>
        <taxon>Ecdysozoa</taxon>
        <taxon>Arthropoda</taxon>
        <taxon>Hexapoda</taxon>
        <taxon>Insecta</taxon>
        <taxon>Pterygota</taxon>
        <taxon>Neoptera</taxon>
        <taxon>Endopterygota</taxon>
        <taxon>Diptera</taxon>
        <taxon>Nematocera</taxon>
        <taxon>Culicoidea</taxon>
        <taxon>Culicidae</taxon>
        <taxon>Culicinae</taxon>
        <taxon>Aedini</taxon>
        <taxon>Aedes</taxon>
        <taxon>Stegomyia</taxon>
    </lineage>
</organism>
<keyword evidence="2 4" id="KW-0863">Zinc-finger</keyword>
<dbReference type="InterPro" id="IPR005312">
    <property type="entry name" value="DUF1759"/>
</dbReference>
<sequence>MMPTTTRAAAAKANAGRPQSVCEKCKKSDHVAGMVACDKCHRWYHRTCMEMTETLDGKWTCKGCIYTVTISDPSMSGKSSSSSRSARVRLQLMRLEEEKKAQEKALEEKAAIEKKYLEDKYALLLAEAEEDEGSQRSRRSRVSRSNHSVQQWIQGLDGAAGGNPVSVNDIEDIFPPVSIGTGIPVASSGQGGGMLTKYTGTLPKVPSNPTNERARSGDKQPTSRPAIEWATDHAGTGGRGSVAGVNNPITASTPIRSAEAVRSSRSMYIQPLFTQPVYTQPACAQSAMPPPILPKLVPRPALPTFLFAEPLSKPPPPQSRVSFPCISEASLLQANDKRPAVSIIDLPPSSSTPQQQTDVQLEEAATSQLPSVSQSSQEPVIQQQAIVQPTPTTQASVNPLLPQQLHTQQQQSRSAASVRFDEWSLPPSALRAPLSYTPPRPPPVDFDAMSEDSSVHQTMSSHRSPQQPAQSHVTQQHQMQDQQAMWGYFQQQLSARQVVPKELPTFTGNPEEWPLFISSYRNSTAMCGYSQAENLMRLQKCLRGKALEAVRSNLLLPSSVPKIMQTLETLFGSPERLVQSLLIKVRNVPTPKAERLETLVNFGLVVQNLVGHLQAANQHAHLNNPTLLQELVDKLPPHLRLDWALYKRNAGQVDLGSFCDYMTAITSAASDVAHFTDFDGVRPCGQDKQKKEKAFVNAHVSEPRKLEQHGKKVVTQDRPCYVCQSVKHRVKDCSKFKSLSLGERLKTVETHQLCAVCLVPHGRWVCKSARTCGIGDCTKQHHPSLHPCQSAATKPTAPESSGARAKSDATINVHRGNQSATIFRVIPVVLYGKDAKLSTFAFLDEGSSSTLIDREVADLLNLGGTSQPLCLTWTGKVARHEKDSRLVSLEISGENSSRSFPLSGVSTVRQLDLPVQTMQYEELARKYPYLSGLPVRSYEEAAPRILIGLDNIKLSLPLKTRGGQLDGPVAAKTRLGWTIFGSIDNAKVDSLSPVFHICKSAEESSLHDLVKGYFATENLGVSVTCGPEAEEDRRAKEILQRTTIKRADGHYETGLLWRYDIMELPPSYSMAERRLICLETKLRKYPELQASLDKQITEYQSKGYAHKATAEELELNDPLRTWYLPLGVVTNPRKPGKVRIIWDAAAKAHGVSLNDMLLKGPDLLTSLPAVLCRFRQRKIAIAGDIREMYHQLKIRREDRQVQRFLYRSDTTKKPDVFVMDVATFGSTCSPCSANFVKNKNAMEWKDDYPEAATAVVENHYVDDYLDSRDSEDDMVKLATDVRMIQESAGFELRNWRSNSKKVLQLMGEEVTDRRKDFSVDKESQMERVLGMVWLPDEDVFVYSVKLPNDSDCPDSTNTITKRSVLRFVMSVFDPLGLISNLLIHGKMLIQDLWRAKVGWDEAIPAEISKQWERWIAQLSKLDQIRIPRCYFPGYDPDSFQTMQLHVFVDASESAFACVAYFRIVDRGQPRCTLVASKAKVAPLISMSVPRLELQAAVIGSRLAKSIAEYHTIPVRRRFFWSDSTTVLAWINSDTRRYRQYVAVRIGEILEETEPEEWRWIGTKLNIADDATKWGKGPTMQMESHWFTGPDFLIQSESNWPHHRPLSTGTKEELRAIHVHRTILIQPIIKYDRFSKWERMLRAMAFVYSFMDRLRKPVKNETDSQLKQEDLVRAERTLWRLAQAEAYADEIAALEQMKTSENSKPLKLENSSPIKQLSPFLDEFGVIRMQGRTEACALAPYDARFPVILPKNHRVTELLVDWYHKRLGHHNSETVVNEIRQRYHISALRTMVRQVAKQCQWCTVYKAHPVVPRMAPLPEARVTPFVRPFSLVGIDYFGPFLIKIGRSQVKRWVALFTCLVIRAVHLEVAASLSTESCKLALRRFIARRGAPTQIYTDHGTNFVGASRELAGEIAAMNRELSETFTDTRTRWFFIPPSSPHMGGAWERMVRAVKIAMESINKSRAPSEEVFHTILCDAEAMVNSRPLTYVPLETSDQEALTPNHFILLSSNGVKQQEKALTTEGEALRNGWNLCRFVLDQFWAR</sequence>
<feature type="compositionally biased region" description="Polar residues" evidence="6">
    <location>
        <begin position="451"/>
        <end position="467"/>
    </location>
</feature>
<keyword evidence="10" id="KW-1185">Reference proteome</keyword>
<accession>A0ABM1YAJ7</accession>
<dbReference type="InterPro" id="IPR008042">
    <property type="entry name" value="Retrotrans_Pao"/>
</dbReference>
<dbReference type="Pfam" id="PF05380">
    <property type="entry name" value="Peptidase_A17"/>
    <property type="match status" value="1"/>
</dbReference>
<evidence type="ECO:0000256" key="3">
    <source>
        <dbReference type="ARBA" id="ARBA00022833"/>
    </source>
</evidence>
<dbReference type="Pfam" id="PF00628">
    <property type="entry name" value="PHD"/>
    <property type="match status" value="1"/>
</dbReference>
<proteinExistence type="predicted"/>
<dbReference type="SUPFAM" id="SSF56672">
    <property type="entry name" value="DNA/RNA polymerases"/>
    <property type="match status" value="1"/>
</dbReference>
<evidence type="ECO:0000256" key="6">
    <source>
        <dbReference type="SAM" id="MobiDB-lite"/>
    </source>
</evidence>
<dbReference type="InterPro" id="IPR001965">
    <property type="entry name" value="Znf_PHD"/>
</dbReference>
<dbReference type="SMART" id="SM00249">
    <property type="entry name" value="PHD"/>
    <property type="match status" value="1"/>
</dbReference>
<feature type="coiled-coil region" evidence="5">
    <location>
        <begin position="85"/>
        <end position="115"/>
    </location>
</feature>
<dbReference type="InterPro" id="IPR019787">
    <property type="entry name" value="Znf_PHD-finger"/>
</dbReference>
<evidence type="ECO:0000259" key="7">
    <source>
        <dbReference type="PROSITE" id="PS50016"/>
    </source>
</evidence>
<feature type="region of interest" description="Disordered" evidence="6">
    <location>
        <begin position="128"/>
        <end position="149"/>
    </location>
</feature>
<dbReference type="SUPFAM" id="SSF57903">
    <property type="entry name" value="FYVE/PHD zinc finger"/>
    <property type="match status" value="1"/>
</dbReference>
<dbReference type="InterPro" id="IPR001584">
    <property type="entry name" value="Integrase_cat-core"/>
</dbReference>
<reference evidence="10" key="1">
    <citation type="journal article" date="2015" name="Proc. Natl. Acad. Sci. U.S.A.">
        <title>Genome sequence of the Asian Tiger mosquito, Aedes albopictus, reveals insights into its biology, genetics, and evolution.</title>
        <authorList>
            <person name="Chen X.G."/>
            <person name="Jiang X."/>
            <person name="Gu J."/>
            <person name="Xu M."/>
            <person name="Wu Y."/>
            <person name="Deng Y."/>
            <person name="Zhang C."/>
            <person name="Bonizzoni M."/>
            <person name="Dermauw W."/>
            <person name="Vontas J."/>
            <person name="Armbruster P."/>
            <person name="Huang X."/>
            <person name="Yang Y."/>
            <person name="Zhang H."/>
            <person name="He W."/>
            <person name="Peng H."/>
            <person name="Liu Y."/>
            <person name="Wu K."/>
            <person name="Chen J."/>
            <person name="Lirakis M."/>
            <person name="Topalis P."/>
            <person name="Van Leeuwen T."/>
            <person name="Hall A.B."/>
            <person name="Jiang X."/>
            <person name="Thorpe C."/>
            <person name="Mueller R.L."/>
            <person name="Sun C."/>
            <person name="Waterhouse R.M."/>
            <person name="Yan G."/>
            <person name="Tu Z.J."/>
            <person name="Fang X."/>
            <person name="James A.A."/>
        </authorList>
    </citation>
    <scope>NUCLEOTIDE SEQUENCE [LARGE SCALE GENOMIC DNA]</scope>
    <source>
        <strain evidence="10">Foshan</strain>
    </source>
</reference>
<dbReference type="InterPro" id="IPR043502">
    <property type="entry name" value="DNA/RNA_pol_sf"/>
</dbReference>
<dbReference type="InterPro" id="IPR012337">
    <property type="entry name" value="RNaseH-like_sf"/>
</dbReference>
<feature type="domain" description="PHD-type" evidence="7">
    <location>
        <begin position="19"/>
        <end position="67"/>
    </location>
</feature>
<evidence type="ECO:0000259" key="8">
    <source>
        <dbReference type="PROSITE" id="PS50994"/>
    </source>
</evidence>